<dbReference type="EMBL" id="JBHUIR010000006">
    <property type="protein sequence ID" value="MFD2258530.1"/>
    <property type="molecule type" value="Genomic_DNA"/>
</dbReference>
<reference evidence="3" key="1">
    <citation type="journal article" date="2019" name="Int. J. Syst. Evol. Microbiol.">
        <title>The Global Catalogue of Microorganisms (GCM) 10K type strain sequencing project: providing services to taxonomists for standard genome sequencing and annotation.</title>
        <authorList>
            <consortium name="The Broad Institute Genomics Platform"/>
            <consortium name="The Broad Institute Genome Sequencing Center for Infectious Disease"/>
            <person name="Wu L."/>
            <person name="Ma J."/>
        </authorList>
    </citation>
    <scope>NUCLEOTIDE SEQUENCE [LARGE SCALE GENOMIC DNA]</scope>
    <source>
        <strain evidence="3">KCTC 23707</strain>
    </source>
</reference>
<dbReference type="Gene3D" id="1.10.10.10">
    <property type="entry name" value="Winged helix-like DNA-binding domain superfamily/Winged helix DNA-binding domain"/>
    <property type="match status" value="1"/>
</dbReference>
<dbReference type="InterPro" id="IPR036388">
    <property type="entry name" value="WH-like_DNA-bd_sf"/>
</dbReference>
<dbReference type="SMART" id="SM00347">
    <property type="entry name" value="HTH_MARR"/>
    <property type="match status" value="1"/>
</dbReference>
<dbReference type="PROSITE" id="PS50995">
    <property type="entry name" value="HTH_MARR_2"/>
    <property type="match status" value="1"/>
</dbReference>
<evidence type="ECO:0000259" key="1">
    <source>
        <dbReference type="PROSITE" id="PS50995"/>
    </source>
</evidence>
<accession>A0ABW5DD07</accession>
<dbReference type="RefSeq" id="WP_165277114.1">
    <property type="nucleotide sequence ID" value="NZ_BAABGS010000016.1"/>
</dbReference>
<dbReference type="PANTHER" id="PTHR33164">
    <property type="entry name" value="TRANSCRIPTIONAL REGULATOR, MARR FAMILY"/>
    <property type="match status" value="1"/>
</dbReference>
<dbReference type="PANTHER" id="PTHR33164:SF101">
    <property type="entry name" value="TRANSCRIPTIONAL REPRESSOR MPRA"/>
    <property type="match status" value="1"/>
</dbReference>
<evidence type="ECO:0000313" key="3">
    <source>
        <dbReference type="Proteomes" id="UP001597373"/>
    </source>
</evidence>
<dbReference type="InterPro" id="IPR039422">
    <property type="entry name" value="MarR/SlyA-like"/>
</dbReference>
<dbReference type="InterPro" id="IPR036390">
    <property type="entry name" value="WH_DNA-bd_sf"/>
</dbReference>
<name>A0ABW5DD07_9HYPH</name>
<comment type="caution">
    <text evidence="2">The sequence shown here is derived from an EMBL/GenBank/DDBJ whole genome shotgun (WGS) entry which is preliminary data.</text>
</comment>
<protein>
    <submittedName>
        <fullName evidence="2">MarR family winged helix-turn-helix transcriptional regulator</fullName>
    </submittedName>
</protein>
<keyword evidence="3" id="KW-1185">Reference proteome</keyword>
<sequence>MGTRELENDVSRSSADGQSLTVSRPELLVDGSDLCFRQLIHDTLAFASRVQEIRNRLGQTIGLTGTAFTILIAIQYLQNREGVGVNQLADHLHLSGAFVTIEVNKLVRDDLVQKRTHPTDRRRVLLTLTEKAEKLLKSLLPVQRPVNDVLFANLSEQDFNFLRAQMADLVVTGNRALALLDYLASERERDRLATL</sequence>
<gene>
    <name evidence="2" type="ORF">ACFSMZ_01935</name>
</gene>
<dbReference type="Pfam" id="PF12802">
    <property type="entry name" value="MarR_2"/>
    <property type="match status" value="1"/>
</dbReference>
<dbReference type="SUPFAM" id="SSF46785">
    <property type="entry name" value="Winged helix' DNA-binding domain"/>
    <property type="match status" value="1"/>
</dbReference>
<dbReference type="InterPro" id="IPR000835">
    <property type="entry name" value="HTH_MarR-typ"/>
</dbReference>
<proteinExistence type="predicted"/>
<organism evidence="2 3">
    <name type="scientific">Chelativorans composti</name>
    <dbReference type="NCBI Taxonomy" id="768533"/>
    <lineage>
        <taxon>Bacteria</taxon>
        <taxon>Pseudomonadati</taxon>
        <taxon>Pseudomonadota</taxon>
        <taxon>Alphaproteobacteria</taxon>
        <taxon>Hyphomicrobiales</taxon>
        <taxon>Phyllobacteriaceae</taxon>
        <taxon>Chelativorans</taxon>
    </lineage>
</organism>
<evidence type="ECO:0000313" key="2">
    <source>
        <dbReference type="EMBL" id="MFD2258530.1"/>
    </source>
</evidence>
<dbReference type="Proteomes" id="UP001597373">
    <property type="component" value="Unassembled WGS sequence"/>
</dbReference>
<feature type="domain" description="HTH marR-type" evidence="1">
    <location>
        <begin position="32"/>
        <end position="171"/>
    </location>
</feature>